<keyword evidence="2" id="KW-1185">Reference proteome</keyword>
<evidence type="ECO:0000313" key="2">
    <source>
        <dbReference type="Proteomes" id="UP000613160"/>
    </source>
</evidence>
<gene>
    <name evidence="1" type="ORF">GCM10011335_36440</name>
</gene>
<dbReference type="RefSeq" id="WP_188853386.1">
    <property type="nucleotide sequence ID" value="NZ_BMJJ01000009.1"/>
</dbReference>
<dbReference type="Proteomes" id="UP000613160">
    <property type="component" value="Unassembled WGS sequence"/>
</dbReference>
<reference evidence="1" key="1">
    <citation type="journal article" date="2014" name="Int. J. Syst. Evol. Microbiol.">
        <title>Complete genome sequence of Corynebacterium casei LMG S-19264T (=DSM 44701T), isolated from a smear-ripened cheese.</title>
        <authorList>
            <consortium name="US DOE Joint Genome Institute (JGI-PGF)"/>
            <person name="Walter F."/>
            <person name="Albersmeier A."/>
            <person name="Kalinowski J."/>
            <person name="Ruckert C."/>
        </authorList>
    </citation>
    <scope>NUCLEOTIDE SEQUENCE</scope>
    <source>
        <strain evidence="1">CGMCC 1.15493</strain>
    </source>
</reference>
<proteinExistence type="predicted"/>
<accession>A0A916Y522</accession>
<dbReference type="EMBL" id="BMJJ01000009">
    <property type="protein sequence ID" value="GGD30075.1"/>
    <property type="molecule type" value="Genomic_DNA"/>
</dbReference>
<comment type="caution">
    <text evidence="1">The sequence shown here is derived from an EMBL/GenBank/DDBJ whole genome shotgun (WGS) entry which is preliminary data.</text>
</comment>
<evidence type="ECO:0000313" key="1">
    <source>
        <dbReference type="EMBL" id="GGD30075.1"/>
    </source>
</evidence>
<reference evidence="1" key="2">
    <citation type="submission" date="2020-09" db="EMBL/GenBank/DDBJ databases">
        <authorList>
            <person name="Sun Q."/>
            <person name="Zhou Y."/>
        </authorList>
    </citation>
    <scope>NUCLEOTIDE SEQUENCE</scope>
    <source>
        <strain evidence="1">CGMCC 1.15493</strain>
    </source>
</reference>
<sequence>MSGAVLRIVKAVTAAFGSGYRPEEHYMRGPGPAFRKRFGSEAKVSR</sequence>
<dbReference type="AlphaFoldDB" id="A0A916Y522"/>
<protein>
    <submittedName>
        <fullName evidence="1">Uncharacterized protein</fullName>
    </submittedName>
</protein>
<name>A0A916Y522_9HYPH</name>
<organism evidence="1 2">
    <name type="scientific">Aureimonas glaciei</name>
    <dbReference type="NCBI Taxonomy" id="1776957"/>
    <lineage>
        <taxon>Bacteria</taxon>
        <taxon>Pseudomonadati</taxon>
        <taxon>Pseudomonadota</taxon>
        <taxon>Alphaproteobacteria</taxon>
        <taxon>Hyphomicrobiales</taxon>
        <taxon>Aurantimonadaceae</taxon>
        <taxon>Aureimonas</taxon>
    </lineage>
</organism>